<reference evidence="1" key="2">
    <citation type="journal article" date="2015" name="Data Brief">
        <title>Shoot transcriptome of the giant reed, Arundo donax.</title>
        <authorList>
            <person name="Barrero R.A."/>
            <person name="Guerrero F.D."/>
            <person name="Moolhuijzen P."/>
            <person name="Goolsby J.A."/>
            <person name="Tidwell J."/>
            <person name="Bellgard S.E."/>
            <person name="Bellgard M.I."/>
        </authorList>
    </citation>
    <scope>NUCLEOTIDE SEQUENCE</scope>
    <source>
        <tissue evidence="1">Shoot tissue taken approximately 20 cm above the soil surface</tissue>
    </source>
</reference>
<organism evidence="1">
    <name type="scientific">Arundo donax</name>
    <name type="common">Giant reed</name>
    <name type="synonym">Donax arundinaceus</name>
    <dbReference type="NCBI Taxonomy" id="35708"/>
    <lineage>
        <taxon>Eukaryota</taxon>
        <taxon>Viridiplantae</taxon>
        <taxon>Streptophyta</taxon>
        <taxon>Embryophyta</taxon>
        <taxon>Tracheophyta</taxon>
        <taxon>Spermatophyta</taxon>
        <taxon>Magnoliopsida</taxon>
        <taxon>Liliopsida</taxon>
        <taxon>Poales</taxon>
        <taxon>Poaceae</taxon>
        <taxon>PACMAD clade</taxon>
        <taxon>Arundinoideae</taxon>
        <taxon>Arundineae</taxon>
        <taxon>Arundo</taxon>
    </lineage>
</organism>
<proteinExistence type="predicted"/>
<dbReference type="AlphaFoldDB" id="A0A0A9H2L2"/>
<accession>A0A0A9H2L2</accession>
<name>A0A0A9H2L2_ARUDO</name>
<evidence type="ECO:0000313" key="1">
    <source>
        <dbReference type="EMBL" id="JAE30034.1"/>
    </source>
</evidence>
<dbReference type="EMBL" id="GBRH01167862">
    <property type="protein sequence ID" value="JAE30034.1"/>
    <property type="molecule type" value="Transcribed_RNA"/>
</dbReference>
<protein>
    <submittedName>
        <fullName evidence="1">Uncharacterized protein</fullName>
    </submittedName>
</protein>
<sequence length="31" mass="3812">MSYGSSARKYRYHYTVVKYRRRKKLKKTKGA</sequence>
<reference evidence="1" key="1">
    <citation type="submission" date="2014-09" db="EMBL/GenBank/DDBJ databases">
        <authorList>
            <person name="Magalhaes I.L.F."/>
            <person name="Oliveira U."/>
            <person name="Santos F.R."/>
            <person name="Vidigal T.H.D.A."/>
            <person name="Brescovit A.D."/>
            <person name="Santos A.J."/>
        </authorList>
    </citation>
    <scope>NUCLEOTIDE SEQUENCE</scope>
    <source>
        <tissue evidence="1">Shoot tissue taken approximately 20 cm above the soil surface</tissue>
    </source>
</reference>